<evidence type="ECO:0000256" key="5">
    <source>
        <dbReference type="ARBA" id="ARBA00022622"/>
    </source>
</evidence>
<comment type="caution">
    <text evidence="9">Lacks conserved residue(s) required for the propagation of feature annotation.</text>
</comment>
<evidence type="ECO:0000256" key="6">
    <source>
        <dbReference type="ARBA" id="ARBA00022729"/>
    </source>
</evidence>
<feature type="transmembrane region" description="Helical" evidence="11">
    <location>
        <begin position="131"/>
        <end position="154"/>
    </location>
</feature>
<sequence length="261" mass="26887">MPGVAFIVSTILLSVLALTSAQTIPALVASLPPCSILCLNTAIISAGCRFNDFACQCGPARGTISQSATPCVAKSLTNNATDAQNITSQICALAVTSSSVTASTSAASATSSMPPSSSNATTSKGKSRAGAVAGGVIGGLIAAFSGVAAILLALRYKKRKKGTVAISVIDGGRREKNEGPDILETNDNIVELEGGGGNVDWGGGNAARENVHNVHDNGVENTYTSYQARESRGEIVAELPAPERNNGIMQWGYLWRTKLYI</sequence>
<keyword evidence="5" id="KW-0336">GPI-anchor</keyword>
<feature type="binding site" description="axial binding residue" evidence="9">
    <location>
        <position position="52"/>
    </location>
    <ligand>
        <name>heme</name>
        <dbReference type="ChEBI" id="CHEBI:30413"/>
    </ligand>
    <ligandPart>
        <name>Fe</name>
        <dbReference type="ChEBI" id="CHEBI:18248"/>
    </ligandPart>
</feature>
<dbReference type="AlphaFoldDB" id="A0A1L7XDI5"/>
<keyword evidence="11" id="KW-0472">Membrane</keyword>
<keyword evidence="9" id="KW-0349">Heme</keyword>
<comment type="subcellular location">
    <subcellularLocation>
        <location evidence="1">Membrane</location>
        <topology evidence="1">Lipid-anchor</topology>
        <topology evidence="1">GPI-anchor</topology>
    </subcellularLocation>
    <subcellularLocation>
        <location evidence="2">Secreted</location>
    </subcellularLocation>
</comment>
<feature type="domain" description="CFEM" evidence="13">
    <location>
        <begin position="6"/>
        <end position="128"/>
    </location>
</feature>
<dbReference type="EMBL" id="FJOG01000022">
    <property type="protein sequence ID" value="CZR63109.1"/>
    <property type="molecule type" value="Genomic_DNA"/>
</dbReference>
<accession>A0A1L7XDI5</accession>
<evidence type="ECO:0000256" key="2">
    <source>
        <dbReference type="ARBA" id="ARBA00004613"/>
    </source>
</evidence>
<keyword evidence="8" id="KW-0449">Lipoprotein</keyword>
<evidence type="ECO:0000256" key="7">
    <source>
        <dbReference type="ARBA" id="ARBA00023157"/>
    </source>
</evidence>
<feature type="signal peptide" evidence="12">
    <location>
        <begin position="1"/>
        <end position="21"/>
    </location>
</feature>
<name>A0A1L7XDI5_9HELO</name>
<keyword evidence="5" id="KW-0325">Glycoprotein</keyword>
<dbReference type="Pfam" id="PF05730">
    <property type="entry name" value="CFEM"/>
    <property type="match status" value="1"/>
</dbReference>
<keyword evidence="4" id="KW-0964">Secreted</keyword>
<dbReference type="GO" id="GO:0098552">
    <property type="term" value="C:side of membrane"/>
    <property type="evidence" value="ECO:0007669"/>
    <property type="project" value="UniProtKB-KW"/>
</dbReference>
<organism evidence="14 15">
    <name type="scientific">Phialocephala subalpina</name>
    <dbReference type="NCBI Taxonomy" id="576137"/>
    <lineage>
        <taxon>Eukaryota</taxon>
        <taxon>Fungi</taxon>
        <taxon>Dikarya</taxon>
        <taxon>Ascomycota</taxon>
        <taxon>Pezizomycotina</taxon>
        <taxon>Leotiomycetes</taxon>
        <taxon>Helotiales</taxon>
        <taxon>Mollisiaceae</taxon>
        <taxon>Phialocephala</taxon>
        <taxon>Phialocephala fortinii species complex</taxon>
    </lineage>
</organism>
<dbReference type="OrthoDB" id="3767534at2759"/>
<keyword evidence="15" id="KW-1185">Reference proteome</keyword>
<keyword evidence="11" id="KW-0812">Transmembrane</keyword>
<evidence type="ECO:0000259" key="13">
    <source>
        <dbReference type="PROSITE" id="PS52012"/>
    </source>
</evidence>
<evidence type="ECO:0000256" key="11">
    <source>
        <dbReference type="SAM" id="Phobius"/>
    </source>
</evidence>
<evidence type="ECO:0000256" key="3">
    <source>
        <dbReference type="ARBA" id="ARBA00010031"/>
    </source>
</evidence>
<evidence type="ECO:0000256" key="10">
    <source>
        <dbReference type="SAM" id="MobiDB-lite"/>
    </source>
</evidence>
<feature type="chain" id="PRO_5012634581" description="CFEM domain-containing protein" evidence="12">
    <location>
        <begin position="22"/>
        <end position="261"/>
    </location>
</feature>
<evidence type="ECO:0000313" key="15">
    <source>
        <dbReference type="Proteomes" id="UP000184330"/>
    </source>
</evidence>
<dbReference type="STRING" id="576137.A0A1L7XDI5"/>
<evidence type="ECO:0000256" key="8">
    <source>
        <dbReference type="ARBA" id="ARBA00023288"/>
    </source>
</evidence>
<feature type="disulfide bond" evidence="9">
    <location>
        <begin position="48"/>
        <end position="55"/>
    </location>
</feature>
<gene>
    <name evidence="14" type="ORF">PAC_13006</name>
</gene>
<dbReference type="GO" id="GO:0005576">
    <property type="term" value="C:extracellular region"/>
    <property type="evidence" value="ECO:0007669"/>
    <property type="project" value="UniProtKB-SubCell"/>
</dbReference>
<dbReference type="PROSITE" id="PS52012">
    <property type="entry name" value="CFEM"/>
    <property type="match status" value="1"/>
</dbReference>
<evidence type="ECO:0000256" key="9">
    <source>
        <dbReference type="PROSITE-ProRule" id="PRU01356"/>
    </source>
</evidence>
<feature type="region of interest" description="Disordered" evidence="10">
    <location>
        <begin position="106"/>
        <end position="126"/>
    </location>
</feature>
<evidence type="ECO:0000256" key="4">
    <source>
        <dbReference type="ARBA" id="ARBA00022525"/>
    </source>
</evidence>
<dbReference type="GO" id="GO:0046872">
    <property type="term" value="F:metal ion binding"/>
    <property type="evidence" value="ECO:0007669"/>
    <property type="project" value="UniProtKB-UniRule"/>
</dbReference>
<proteinExistence type="inferred from homology"/>
<reference evidence="14 15" key="1">
    <citation type="submission" date="2016-03" db="EMBL/GenBank/DDBJ databases">
        <authorList>
            <person name="Ploux O."/>
        </authorList>
    </citation>
    <scope>NUCLEOTIDE SEQUENCE [LARGE SCALE GENOMIC DNA]</scope>
    <source>
        <strain evidence="14 15">UAMH 11012</strain>
    </source>
</reference>
<evidence type="ECO:0000313" key="14">
    <source>
        <dbReference type="EMBL" id="CZR63109.1"/>
    </source>
</evidence>
<comment type="similarity">
    <text evidence="3">Belongs to the RBT5 family.</text>
</comment>
<keyword evidence="11" id="KW-1133">Transmembrane helix</keyword>
<dbReference type="InterPro" id="IPR008427">
    <property type="entry name" value="Extracellular_membr_CFEM_dom"/>
</dbReference>
<keyword evidence="7 9" id="KW-1015">Disulfide bond</keyword>
<keyword evidence="9" id="KW-0479">Metal-binding</keyword>
<feature type="compositionally biased region" description="Low complexity" evidence="10">
    <location>
        <begin position="106"/>
        <end position="123"/>
    </location>
</feature>
<keyword evidence="9" id="KW-0408">Iron</keyword>
<evidence type="ECO:0000256" key="1">
    <source>
        <dbReference type="ARBA" id="ARBA00004589"/>
    </source>
</evidence>
<keyword evidence="6 12" id="KW-0732">Signal</keyword>
<dbReference type="Proteomes" id="UP000184330">
    <property type="component" value="Unassembled WGS sequence"/>
</dbReference>
<evidence type="ECO:0000256" key="12">
    <source>
        <dbReference type="SAM" id="SignalP"/>
    </source>
</evidence>
<protein>
    <recommendedName>
        <fullName evidence="13">CFEM domain-containing protein</fullName>
    </recommendedName>
</protein>